<accession>A0A226DXR5</accession>
<reference evidence="4 5" key="1">
    <citation type="submission" date="2015-12" db="EMBL/GenBank/DDBJ databases">
        <title>The genome of Folsomia candida.</title>
        <authorList>
            <person name="Faddeeva A."/>
            <person name="Derks M.F."/>
            <person name="Anvar Y."/>
            <person name="Smit S."/>
            <person name="Van Straalen N."/>
            <person name="Roelofs D."/>
        </authorList>
    </citation>
    <scope>NUCLEOTIDE SEQUENCE [LARGE SCALE GENOMIC DNA]</scope>
    <source>
        <strain evidence="4 5">VU population</strain>
        <tissue evidence="4">Whole body</tissue>
    </source>
</reference>
<keyword evidence="2" id="KW-0812">Transmembrane</keyword>
<feature type="transmembrane region" description="Helical" evidence="2">
    <location>
        <begin position="325"/>
        <end position="348"/>
    </location>
</feature>
<keyword evidence="2" id="KW-1133">Transmembrane helix</keyword>
<keyword evidence="5" id="KW-1185">Reference proteome</keyword>
<sequence>MKSLKDLFPIFLSLALVLSFSVRPLNGESSKSSKRYRSKQVSKLGVNSFSPMENHTTTDDHQIYPSPTISSSRAMPVSGLASDFDTEREEELLQPFNPDYNQWGNHRLISSSGSSSSGGASQKQSSSQKDNSGSSSSSSSSSSYPHPPISQRYTAQSAEKFEKYINHHNNNFGLGSATSGQQIYTSYPLGAGGSSYHAGNPLLDSYPFYERERAARDLLLNAATVSKLNALNSLGVGVNPAIAAAAASSILGNAVAPPVDFDGYGDALALASGHGGHGGGGWGWGWKEPEHHGHGHDHGHHDHGYNSHVSDLTTTLMDSKVNTNAIGLLGLLGLLSLLSNVILLLTTTTTTAAGRRKRSLEPSPFELQEESEEAKRQRIFYEVLPYLSPVAHARNGLIPSECTLTGVCLVNKVIVKEYGLTGRPAGNRVTAAIARLLGEVDTSEGQSKKIEMAGLHGRNQRNCQKVYPVCSSLQTDGPHTVPFKIRMEQVPLLFEQLKKKTSYSPMNL</sequence>
<dbReference type="AlphaFoldDB" id="A0A226DXR5"/>
<dbReference type="PANTHER" id="PTHR41158">
    <property type="entry name" value="AGAP010294-PA"/>
    <property type="match status" value="1"/>
</dbReference>
<dbReference type="PANTHER" id="PTHR41158:SF2">
    <property type="entry name" value="AGAP010294-PA"/>
    <property type="match status" value="1"/>
</dbReference>
<dbReference type="EMBL" id="LNIX01000009">
    <property type="protein sequence ID" value="OXA50063.1"/>
    <property type="molecule type" value="Genomic_DNA"/>
</dbReference>
<feature type="region of interest" description="Disordered" evidence="1">
    <location>
        <begin position="25"/>
        <end position="76"/>
    </location>
</feature>
<comment type="caution">
    <text evidence="4">The sequence shown here is derived from an EMBL/GenBank/DDBJ whole genome shotgun (WGS) entry which is preliminary data.</text>
</comment>
<protein>
    <submittedName>
        <fullName evidence="4">Uncharacterized protein</fullName>
    </submittedName>
</protein>
<feature type="chain" id="PRO_5012262776" evidence="3">
    <location>
        <begin position="28"/>
        <end position="508"/>
    </location>
</feature>
<organism evidence="4 5">
    <name type="scientific">Folsomia candida</name>
    <name type="common">Springtail</name>
    <dbReference type="NCBI Taxonomy" id="158441"/>
    <lineage>
        <taxon>Eukaryota</taxon>
        <taxon>Metazoa</taxon>
        <taxon>Ecdysozoa</taxon>
        <taxon>Arthropoda</taxon>
        <taxon>Hexapoda</taxon>
        <taxon>Collembola</taxon>
        <taxon>Entomobryomorpha</taxon>
        <taxon>Isotomoidea</taxon>
        <taxon>Isotomidae</taxon>
        <taxon>Proisotominae</taxon>
        <taxon>Folsomia</taxon>
    </lineage>
</organism>
<evidence type="ECO:0000313" key="4">
    <source>
        <dbReference type="EMBL" id="OXA50063.1"/>
    </source>
</evidence>
<feature type="region of interest" description="Disordered" evidence="1">
    <location>
        <begin position="104"/>
        <end position="150"/>
    </location>
</feature>
<evidence type="ECO:0000256" key="2">
    <source>
        <dbReference type="SAM" id="Phobius"/>
    </source>
</evidence>
<name>A0A226DXR5_FOLCA</name>
<gene>
    <name evidence="4" type="ORF">Fcan01_14704</name>
</gene>
<evidence type="ECO:0000256" key="1">
    <source>
        <dbReference type="SAM" id="MobiDB-lite"/>
    </source>
</evidence>
<feature type="signal peptide" evidence="3">
    <location>
        <begin position="1"/>
        <end position="27"/>
    </location>
</feature>
<proteinExistence type="predicted"/>
<keyword evidence="3" id="KW-0732">Signal</keyword>
<feature type="compositionally biased region" description="Polar residues" evidence="1">
    <location>
        <begin position="45"/>
        <end position="55"/>
    </location>
</feature>
<feature type="compositionally biased region" description="Low complexity" evidence="1">
    <location>
        <begin position="110"/>
        <end position="143"/>
    </location>
</feature>
<evidence type="ECO:0000256" key="3">
    <source>
        <dbReference type="SAM" id="SignalP"/>
    </source>
</evidence>
<dbReference type="Proteomes" id="UP000198287">
    <property type="component" value="Unassembled WGS sequence"/>
</dbReference>
<evidence type="ECO:0000313" key="5">
    <source>
        <dbReference type="Proteomes" id="UP000198287"/>
    </source>
</evidence>
<keyword evidence="2" id="KW-0472">Membrane</keyword>